<dbReference type="Proteomes" id="UP001306508">
    <property type="component" value="Unassembled WGS sequence"/>
</dbReference>
<reference evidence="2" key="1">
    <citation type="submission" date="2023-07" db="EMBL/GenBank/DDBJ databases">
        <title>A draft genome of Kazachstania heterogenica Y-27499.</title>
        <authorList>
            <person name="Donic C."/>
            <person name="Kralova J.S."/>
            <person name="Fidel L."/>
            <person name="Ben-Dor S."/>
            <person name="Jung S."/>
        </authorList>
    </citation>
    <scope>NUCLEOTIDE SEQUENCE [LARGE SCALE GENOMIC DNA]</scope>
    <source>
        <strain evidence="2">Y27499</strain>
    </source>
</reference>
<proteinExistence type="predicted"/>
<protein>
    <submittedName>
        <fullName evidence="1">Uncharacterized protein</fullName>
    </submittedName>
</protein>
<evidence type="ECO:0000313" key="1">
    <source>
        <dbReference type="EMBL" id="KAK5779167.1"/>
    </source>
</evidence>
<organism evidence="1 2">
    <name type="scientific">Arxiozyma heterogenica</name>
    <dbReference type="NCBI Taxonomy" id="278026"/>
    <lineage>
        <taxon>Eukaryota</taxon>
        <taxon>Fungi</taxon>
        <taxon>Dikarya</taxon>
        <taxon>Ascomycota</taxon>
        <taxon>Saccharomycotina</taxon>
        <taxon>Saccharomycetes</taxon>
        <taxon>Saccharomycetales</taxon>
        <taxon>Saccharomycetaceae</taxon>
        <taxon>Arxiozyma</taxon>
    </lineage>
</organism>
<name>A0AAN7WPM5_9SACH</name>
<keyword evidence="2" id="KW-1185">Reference proteome</keyword>
<dbReference type="AlphaFoldDB" id="A0AAN7WPM5"/>
<dbReference type="EMBL" id="JAWIZZ010000047">
    <property type="protein sequence ID" value="KAK5779167.1"/>
    <property type="molecule type" value="Genomic_DNA"/>
</dbReference>
<sequence length="236" mass="27212">MPTKKISSPIKLIENDTNSANVFAVDITLDAETTTSKPLARKKDLCECVSMVHRFDRSPSSILSNENGIHINKITENNTFNKLPIPIVDSFAENFIIKTSVGSNKRNEMHFIDINIYKELYVRDGISIFEIFPSIKKYKPNSYLNAFACLPNDQSYYYCQVVEKGGKCCAYKYKSTEFKRPFRRRNDALNKHFARHHLKDAKDETLHSNLNEYQASKLLEKSRVLQNSIPPKENHN</sequence>
<gene>
    <name evidence="1" type="ORF">RI543_003052</name>
</gene>
<evidence type="ECO:0000313" key="2">
    <source>
        <dbReference type="Proteomes" id="UP001306508"/>
    </source>
</evidence>
<accession>A0AAN7WPM5</accession>
<comment type="caution">
    <text evidence="1">The sequence shown here is derived from an EMBL/GenBank/DDBJ whole genome shotgun (WGS) entry which is preliminary data.</text>
</comment>